<name>A0A7R7XW27_9EURO</name>
<keyword evidence="10" id="KW-1185">Reference proteome</keyword>
<accession>A0A7R7XW27</accession>
<dbReference type="Gene3D" id="3.30.160.60">
    <property type="entry name" value="Classic Zinc Finger"/>
    <property type="match status" value="2"/>
</dbReference>
<dbReference type="EMBL" id="AP024449">
    <property type="protein sequence ID" value="BCS28626.1"/>
    <property type="molecule type" value="Genomic_DNA"/>
</dbReference>
<keyword evidence="4 7" id="KW-0863">Zinc-finger</keyword>
<keyword evidence="2" id="KW-0479">Metal-binding</keyword>
<evidence type="ECO:0000256" key="7">
    <source>
        <dbReference type="PROSITE-ProRule" id="PRU00042"/>
    </source>
</evidence>
<evidence type="ECO:0000256" key="6">
    <source>
        <dbReference type="ARBA" id="ARBA00023242"/>
    </source>
</evidence>
<reference evidence="9" key="1">
    <citation type="submission" date="2021-01" db="EMBL/GenBank/DDBJ databases">
        <authorList>
            <consortium name="Aspergillus puulaauensis MK2 genome sequencing consortium"/>
            <person name="Kazuki M."/>
            <person name="Futagami T."/>
        </authorList>
    </citation>
    <scope>NUCLEOTIDE SEQUENCE</scope>
    <source>
        <strain evidence="9">MK2</strain>
    </source>
</reference>
<sequence>MPDDSPLDSKSRQGYFQCGFGSCRKSYNRADHLIRHVRSHTREKPYVCQACNKGFSRP</sequence>
<dbReference type="GO" id="GO:0008270">
    <property type="term" value="F:zinc ion binding"/>
    <property type="evidence" value="ECO:0007669"/>
    <property type="project" value="UniProtKB-KW"/>
</dbReference>
<dbReference type="GO" id="GO:0000981">
    <property type="term" value="F:DNA-binding transcription factor activity, RNA polymerase II-specific"/>
    <property type="evidence" value="ECO:0007669"/>
    <property type="project" value="InterPro"/>
</dbReference>
<keyword evidence="6" id="KW-0539">Nucleus</keyword>
<dbReference type="GO" id="GO:0005634">
    <property type="term" value="C:nucleus"/>
    <property type="evidence" value="ECO:0007669"/>
    <property type="project" value="UniProtKB-SubCell"/>
</dbReference>
<evidence type="ECO:0000313" key="10">
    <source>
        <dbReference type="Proteomes" id="UP000654913"/>
    </source>
</evidence>
<evidence type="ECO:0000256" key="5">
    <source>
        <dbReference type="ARBA" id="ARBA00022833"/>
    </source>
</evidence>
<gene>
    <name evidence="9" type="ORF">APUU_70196A</name>
</gene>
<dbReference type="KEGG" id="apuu:APUU_70196A"/>
<reference evidence="9" key="2">
    <citation type="submission" date="2021-02" db="EMBL/GenBank/DDBJ databases">
        <title>Aspergillus puulaauensis MK2 genome sequence.</title>
        <authorList>
            <person name="Futagami T."/>
            <person name="Mori K."/>
            <person name="Kadooka C."/>
            <person name="Tanaka T."/>
        </authorList>
    </citation>
    <scope>NUCLEOTIDE SEQUENCE</scope>
    <source>
        <strain evidence="9">MK2</strain>
    </source>
</reference>
<dbReference type="PANTHER" id="PTHR40626">
    <property type="entry name" value="MIP31509P"/>
    <property type="match status" value="1"/>
</dbReference>
<evidence type="ECO:0000256" key="4">
    <source>
        <dbReference type="ARBA" id="ARBA00022771"/>
    </source>
</evidence>
<evidence type="ECO:0000256" key="2">
    <source>
        <dbReference type="ARBA" id="ARBA00022723"/>
    </source>
</evidence>
<dbReference type="Pfam" id="PF00096">
    <property type="entry name" value="zf-C2H2"/>
    <property type="match status" value="1"/>
</dbReference>
<organism evidence="9 10">
    <name type="scientific">Aspergillus puulaauensis</name>
    <dbReference type="NCBI Taxonomy" id="1220207"/>
    <lineage>
        <taxon>Eukaryota</taxon>
        <taxon>Fungi</taxon>
        <taxon>Dikarya</taxon>
        <taxon>Ascomycota</taxon>
        <taxon>Pezizomycotina</taxon>
        <taxon>Eurotiomycetes</taxon>
        <taxon>Eurotiomycetidae</taxon>
        <taxon>Eurotiales</taxon>
        <taxon>Aspergillaceae</taxon>
        <taxon>Aspergillus</taxon>
    </lineage>
</organism>
<dbReference type="GO" id="GO:0000785">
    <property type="term" value="C:chromatin"/>
    <property type="evidence" value="ECO:0007669"/>
    <property type="project" value="TreeGrafter"/>
</dbReference>
<dbReference type="InterPro" id="IPR051059">
    <property type="entry name" value="VerF-like"/>
</dbReference>
<dbReference type="InterPro" id="IPR013087">
    <property type="entry name" value="Znf_C2H2_type"/>
</dbReference>
<dbReference type="OrthoDB" id="10018191at2759"/>
<proteinExistence type="predicted"/>
<protein>
    <recommendedName>
        <fullName evidence="8">C2H2-type domain-containing protein</fullName>
    </recommendedName>
</protein>
<comment type="subcellular location">
    <subcellularLocation>
        <location evidence="1">Nucleus</location>
    </subcellularLocation>
</comment>
<dbReference type="PROSITE" id="PS00028">
    <property type="entry name" value="ZINC_FINGER_C2H2_1"/>
    <property type="match status" value="1"/>
</dbReference>
<evidence type="ECO:0000256" key="3">
    <source>
        <dbReference type="ARBA" id="ARBA00022737"/>
    </source>
</evidence>
<dbReference type="SUPFAM" id="SSF57667">
    <property type="entry name" value="beta-beta-alpha zinc fingers"/>
    <property type="match status" value="1"/>
</dbReference>
<dbReference type="PANTHER" id="PTHR40626:SF11">
    <property type="entry name" value="ZINC FINGER PROTEIN YPR022C"/>
    <property type="match status" value="1"/>
</dbReference>
<feature type="domain" description="C2H2-type" evidence="8">
    <location>
        <begin position="16"/>
        <end position="45"/>
    </location>
</feature>
<keyword evidence="3" id="KW-0677">Repeat</keyword>
<evidence type="ECO:0000313" key="9">
    <source>
        <dbReference type="EMBL" id="BCS28626.1"/>
    </source>
</evidence>
<keyword evidence="5" id="KW-0862">Zinc</keyword>
<evidence type="ECO:0000256" key="1">
    <source>
        <dbReference type="ARBA" id="ARBA00004123"/>
    </source>
</evidence>
<dbReference type="Proteomes" id="UP000654913">
    <property type="component" value="Chromosome 7"/>
</dbReference>
<dbReference type="AlphaFoldDB" id="A0A7R7XW27"/>
<dbReference type="GeneID" id="64978623"/>
<dbReference type="GO" id="GO:0000978">
    <property type="term" value="F:RNA polymerase II cis-regulatory region sequence-specific DNA binding"/>
    <property type="evidence" value="ECO:0007669"/>
    <property type="project" value="InterPro"/>
</dbReference>
<dbReference type="RefSeq" id="XP_041560812.1">
    <property type="nucleotide sequence ID" value="XM_041695042.1"/>
</dbReference>
<evidence type="ECO:0000259" key="8">
    <source>
        <dbReference type="PROSITE" id="PS50157"/>
    </source>
</evidence>
<dbReference type="FunFam" id="3.30.160.60:FF:002343">
    <property type="entry name" value="Zinc finger protein 33A"/>
    <property type="match status" value="1"/>
</dbReference>
<dbReference type="InterPro" id="IPR036236">
    <property type="entry name" value="Znf_C2H2_sf"/>
</dbReference>
<dbReference type="PROSITE" id="PS50157">
    <property type="entry name" value="ZINC_FINGER_C2H2_2"/>
    <property type="match status" value="1"/>
</dbReference>